<accession>A0ABD2WEY6</accession>
<dbReference type="EMBL" id="JBJJXI010000108">
    <property type="protein sequence ID" value="KAL3391687.1"/>
    <property type="molecule type" value="Genomic_DNA"/>
</dbReference>
<dbReference type="Proteomes" id="UP001627154">
    <property type="component" value="Unassembled WGS sequence"/>
</dbReference>
<organism evidence="2 3">
    <name type="scientific">Trichogramma kaykai</name>
    <dbReference type="NCBI Taxonomy" id="54128"/>
    <lineage>
        <taxon>Eukaryota</taxon>
        <taxon>Metazoa</taxon>
        <taxon>Ecdysozoa</taxon>
        <taxon>Arthropoda</taxon>
        <taxon>Hexapoda</taxon>
        <taxon>Insecta</taxon>
        <taxon>Pterygota</taxon>
        <taxon>Neoptera</taxon>
        <taxon>Endopterygota</taxon>
        <taxon>Hymenoptera</taxon>
        <taxon>Apocrita</taxon>
        <taxon>Proctotrupomorpha</taxon>
        <taxon>Chalcidoidea</taxon>
        <taxon>Trichogrammatidae</taxon>
        <taxon>Trichogramma</taxon>
    </lineage>
</organism>
<gene>
    <name evidence="2" type="ORF">TKK_013610</name>
</gene>
<keyword evidence="3" id="KW-1185">Reference proteome</keyword>
<name>A0ABD2WEY6_9HYME</name>
<evidence type="ECO:0000313" key="2">
    <source>
        <dbReference type="EMBL" id="KAL3391687.1"/>
    </source>
</evidence>
<protein>
    <submittedName>
        <fullName evidence="2">Uncharacterized protein</fullName>
    </submittedName>
</protein>
<evidence type="ECO:0000313" key="3">
    <source>
        <dbReference type="Proteomes" id="UP001627154"/>
    </source>
</evidence>
<feature type="chain" id="PRO_5044765382" evidence="1">
    <location>
        <begin position="21"/>
        <end position="95"/>
    </location>
</feature>
<proteinExistence type="predicted"/>
<sequence>MFSRLFLIVCGLALFNVVFAQDAAKKPEAEETDDRNPVAAAIVSRALTQIFVGAARKCLGEAVRACQQHSRNIGNALRCGRDFLRNNRGRCAVGK</sequence>
<feature type="signal peptide" evidence="1">
    <location>
        <begin position="1"/>
        <end position="20"/>
    </location>
</feature>
<comment type="caution">
    <text evidence="2">The sequence shown here is derived from an EMBL/GenBank/DDBJ whole genome shotgun (WGS) entry which is preliminary data.</text>
</comment>
<reference evidence="2 3" key="1">
    <citation type="journal article" date="2024" name="bioRxiv">
        <title>A reference genome for Trichogramma kaykai: A tiny desert-dwelling parasitoid wasp with competing sex-ratio distorters.</title>
        <authorList>
            <person name="Culotta J."/>
            <person name="Lindsey A.R."/>
        </authorList>
    </citation>
    <scope>NUCLEOTIDE SEQUENCE [LARGE SCALE GENOMIC DNA]</scope>
    <source>
        <strain evidence="2 3">KSX58</strain>
    </source>
</reference>
<keyword evidence="1" id="KW-0732">Signal</keyword>
<evidence type="ECO:0000256" key="1">
    <source>
        <dbReference type="SAM" id="SignalP"/>
    </source>
</evidence>
<dbReference type="AlphaFoldDB" id="A0ABD2WEY6"/>